<evidence type="ECO:0000313" key="3">
    <source>
        <dbReference type="Proteomes" id="UP001595967"/>
    </source>
</evidence>
<feature type="domain" description="KAP NTPase" evidence="1">
    <location>
        <begin position="17"/>
        <end position="214"/>
    </location>
</feature>
<sequence length="562" mass="63697">MSIEQVKSEIRRFLGDKDRLALCLRGRWGVGKTHTWETLLAEEFKNNNAYPSRYAYVSLFGLESLGDVRRSLFENTVESAAFKTVKPFEATTSSVSERLSHFASKWRAGAGIIRGIPVIADYSGLAEKAGFLDVRDQIVCFDDLERMSEHLALKDVLGLISLLKEKKRCKVVLLLNSEALEGQDADDFKEQLEKIIDINLMFSPTAQEAAEIAIRDNAALHSKWVGEYAAKLGISNIRTIFKLLRIADRLEEILNGYDERILRQSIHSACLYGFALYQPGDAPPIEYITEERSYAFFSGDKDERTPEEIQWSELLRAYEYRNADAFDIAIFDGIRSGLYDVVRIKREADVLFQQLSLSDQDAAFSKVWDIYHESFDDNTVEFATKLKKAILEYAAAISPRNLSASIGTLKSLGYGEDVDTLIQGYIEKRNDGKEFWSGDPFMPTFHVEDPDVAAAFAKKAAEFSDDLKLKNVLADIVRNGGWNPGALEFIDKHSADDFYEILKFTKGEELRLVVYGLTYFRRISNADETMRSITEKAISALQRIGRESEINRLRVEKFGITL</sequence>
<proteinExistence type="predicted"/>
<protein>
    <recommendedName>
        <fullName evidence="1">KAP NTPase domain-containing protein</fullName>
    </recommendedName>
</protein>
<dbReference type="InterPro" id="IPR027417">
    <property type="entry name" value="P-loop_NTPase"/>
</dbReference>
<keyword evidence="3" id="KW-1185">Reference proteome</keyword>
<gene>
    <name evidence="2" type="ORF">ACFO3A_00680</name>
</gene>
<dbReference type="Gene3D" id="3.40.50.300">
    <property type="entry name" value="P-loop containing nucleotide triphosphate hydrolases"/>
    <property type="match status" value="1"/>
</dbReference>
<reference evidence="3" key="1">
    <citation type="journal article" date="2019" name="Int. J. Syst. Evol. Microbiol.">
        <title>The Global Catalogue of Microorganisms (GCM) 10K type strain sequencing project: providing services to taxonomists for standard genome sequencing and annotation.</title>
        <authorList>
            <consortium name="The Broad Institute Genomics Platform"/>
            <consortium name="The Broad Institute Genome Sequencing Center for Infectious Disease"/>
            <person name="Wu L."/>
            <person name="Ma J."/>
        </authorList>
    </citation>
    <scope>NUCLEOTIDE SEQUENCE [LARGE SCALE GENOMIC DNA]</scope>
    <source>
        <strain evidence="3">JCM 11650</strain>
    </source>
</reference>
<dbReference type="InterPro" id="IPR011646">
    <property type="entry name" value="KAP_P-loop"/>
</dbReference>
<dbReference type="EMBL" id="JBHSEW010000001">
    <property type="protein sequence ID" value="MFC4620732.1"/>
    <property type="molecule type" value="Genomic_DNA"/>
</dbReference>
<evidence type="ECO:0000259" key="1">
    <source>
        <dbReference type="Pfam" id="PF07693"/>
    </source>
</evidence>
<comment type="caution">
    <text evidence="2">The sequence shown here is derived from an EMBL/GenBank/DDBJ whole genome shotgun (WGS) entry which is preliminary data.</text>
</comment>
<dbReference type="SUPFAM" id="SSF52540">
    <property type="entry name" value="P-loop containing nucleoside triphosphate hydrolases"/>
    <property type="match status" value="1"/>
</dbReference>
<evidence type="ECO:0000313" key="2">
    <source>
        <dbReference type="EMBL" id="MFC4620732.1"/>
    </source>
</evidence>
<name>A0ABV9GRS4_9BURK</name>
<organism evidence="2 3">
    <name type="scientific">Comamonas nitrativorans</name>
    <dbReference type="NCBI Taxonomy" id="108437"/>
    <lineage>
        <taxon>Bacteria</taxon>
        <taxon>Pseudomonadati</taxon>
        <taxon>Pseudomonadota</taxon>
        <taxon>Betaproteobacteria</taxon>
        <taxon>Burkholderiales</taxon>
        <taxon>Comamonadaceae</taxon>
        <taxon>Comamonas</taxon>
    </lineage>
</organism>
<accession>A0ABV9GRS4</accession>
<dbReference type="Proteomes" id="UP001595967">
    <property type="component" value="Unassembled WGS sequence"/>
</dbReference>
<dbReference type="Pfam" id="PF07693">
    <property type="entry name" value="KAP_NTPase"/>
    <property type="match status" value="1"/>
</dbReference>